<name>A0ABR1KTQ9_9PEZI</name>
<evidence type="ECO:0000313" key="6">
    <source>
        <dbReference type="EMBL" id="KAK7518671.1"/>
    </source>
</evidence>
<evidence type="ECO:0000259" key="5">
    <source>
        <dbReference type="Pfam" id="PF07989"/>
    </source>
</evidence>
<evidence type="ECO:0000256" key="3">
    <source>
        <dbReference type="SAM" id="Coils"/>
    </source>
</evidence>
<accession>A0ABR1KTQ9</accession>
<evidence type="ECO:0000256" key="2">
    <source>
        <dbReference type="ARBA" id="ARBA00022490"/>
    </source>
</evidence>
<sequence>MNHDNNDEALGADFNSMRDSASPDFAPREPSSDYLRQKLRERRLGVDDRPLRSLSLSNPKPVATMDDYIFATDDSQKDRRRSRRASGARRASLQPNGSASQNQNPAMASKVAQSAMDKLTNENFDLKLRLRLMEQKNHRLEEQLEHEQEKTERLVEATAERDDLEEENADLCARVEELQEAVLNTEQKLLDSWKMNSEVIRELEKRDADIKEALDMYLDAESRLQALEQKYTACKLRRDSSYFSNDADAASTSKPFESPKTPKRAPSKSNSNGDSPLSRKQRSASTPIRNGQLSGRYHKLVRTISVSEIKTNELRRQASVIAIAEQDDEPHTANTPEQRPRGLRRLSATPQYDQMSVSSYKTSSSERSRGLRMKFLEGEQNEDNESPSTKLWSSSVSPHSRTPRQISDSSSRHAPTASSWGTSHWRANEETESVASSELPASSEKSAGDDTTVIHEDPSTEEDVSTPTLTIPTEYYPGHYPKWPGTPGKHFRSSNMFFDGDGVDQIPRTRRR</sequence>
<feature type="compositionally biased region" description="Basic and acidic residues" evidence="4">
    <location>
        <begin position="26"/>
        <end position="51"/>
    </location>
</feature>
<dbReference type="InterPro" id="IPR012943">
    <property type="entry name" value="Cnn_1N"/>
</dbReference>
<feature type="compositionally biased region" description="Polar residues" evidence="4">
    <location>
        <begin position="283"/>
        <end position="293"/>
    </location>
</feature>
<comment type="caution">
    <text evidence="6">The sequence shown here is derived from an EMBL/GenBank/DDBJ whole genome shotgun (WGS) entry which is preliminary data.</text>
</comment>
<dbReference type="EMBL" id="JBBPHU010000004">
    <property type="protein sequence ID" value="KAK7518671.1"/>
    <property type="molecule type" value="Genomic_DNA"/>
</dbReference>
<feature type="region of interest" description="Disordered" evidence="4">
    <location>
        <begin position="486"/>
        <end position="512"/>
    </location>
</feature>
<keyword evidence="3" id="KW-0175">Coiled coil</keyword>
<feature type="region of interest" description="Disordered" evidence="4">
    <location>
        <begin position="244"/>
        <end position="294"/>
    </location>
</feature>
<feature type="compositionally biased region" description="Polar residues" evidence="4">
    <location>
        <begin position="433"/>
        <end position="445"/>
    </location>
</feature>
<feature type="domain" description="Centrosomin N-terminal motif 1" evidence="5">
    <location>
        <begin position="113"/>
        <end position="190"/>
    </location>
</feature>
<gene>
    <name evidence="6" type="ORF">IWZ03DRAFT_153705</name>
</gene>
<feature type="compositionally biased region" description="Basic residues" evidence="4">
    <location>
        <begin position="78"/>
        <end position="87"/>
    </location>
</feature>
<reference evidence="6 7" key="1">
    <citation type="submission" date="2024-04" db="EMBL/GenBank/DDBJ databases">
        <title>Phyllosticta paracitricarpa is synonymous to the EU quarantine fungus P. citricarpa based on phylogenomic analyses.</title>
        <authorList>
            <consortium name="Lawrence Berkeley National Laboratory"/>
            <person name="Van Ingen-Buijs V.A."/>
            <person name="Van Westerhoven A.C."/>
            <person name="Haridas S."/>
            <person name="Skiadas P."/>
            <person name="Martin F."/>
            <person name="Groenewald J.Z."/>
            <person name="Crous P.W."/>
            <person name="Seidl M.F."/>
        </authorList>
    </citation>
    <scope>NUCLEOTIDE SEQUENCE [LARGE SCALE GENOMIC DNA]</scope>
    <source>
        <strain evidence="6 7">CBS 123371</strain>
    </source>
</reference>
<keyword evidence="2" id="KW-0963">Cytoplasm</keyword>
<feature type="region of interest" description="Disordered" evidence="4">
    <location>
        <begin position="1"/>
        <end position="113"/>
    </location>
</feature>
<feature type="region of interest" description="Disordered" evidence="4">
    <location>
        <begin position="323"/>
        <end position="472"/>
    </location>
</feature>
<evidence type="ECO:0000313" key="7">
    <source>
        <dbReference type="Proteomes" id="UP001363622"/>
    </source>
</evidence>
<evidence type="ECO:0000256" key="1">
    <source>
        <dbReference type="ARBA" id="ARBA00004496"/>
    </source>
</evidence>
<keyword evidence="7" id="KW-1185">Reference proteome</keyword>
<dbReference type="Pfam" id="PF07989">
    <property type="entry name" value="Cnn_1N"/>
    <property type="match status" value="1"/>
</dbReference>
<evidence type="ECO:0000256" key="4">
    <source>
        <dbReference type="SAM" id="MobiDB-lite"/>
    </source>
</evidence>
<comment type="subcellular location">
    <subcellularLocation>
        <location evidence="1">Cytoplasm</location>
    </subcellularLocation>
</comment>
<feature type="coiled-coil region" evidence="3">
    <location>
        <begin position="116"/>
        <end position="237"/>
    </location>
</feature>
<dbReference type="Proteomes" id="UP001363622">
    <property type="component" value="Unassembled WGS sequence"/>
</dbReference>
<feature type="compositionally biased region" description="Basic and acidic residues" evidence="4">
    <location>
        <begin position="446"/>
        <end position="458"/>
    </location>
</feature>
<feature type="compositionally biased region" description="Polar residues" evidence="4">
    <location>
        <begin position="386"/>
        <end position="422"/>
    </location>
</feature>
<organism evidence="6 7">
    <name type="scientific">Phyllosticta citriasiana</name>
    <dbReference type="NCBI Taxonomy" id="595635"/>
    <lineage>
        <taxon>Eukaryota</taxon>
        <taxon>Fungi</taxon>
        <taxon>Dikarya</taxon>
        <taxon>Ascomycota</taxon>
        <taxon>Pezizomycotina</taxon>
        <taxon>Dothideomycetes</taxon>
        <taxon>Dothideomycetes incertae sedis</taxon>
        <taxon>Botryosphaeriales</taxon>
        <taxon>Phyllostictaceae</taxon>
        <taxon>Phyllosticta</taxon>
    </lineage>
</organism>
<feature type="compositionally biased region" description="Basic and acidic residues" evidence="4">
    <location>
        <begin position="364"/>
        <end position="377"/>
    </location>
</feature>
<proteinExistence type="predicted"/>
<feature type="compositionally biased region" description="Polar residues" evidence="4">
    <location>
        <begin position="93"/>
        <end position="106"/>
    </location>
</feature>
<protein>
    <recommendedName>
        <fullName evidence="5">Centrosomin N-terminal motif 1 domain-containing protein</fullName>
    </recommendedName>
</protein>